<dbReference type="Proteomes" id="UP000030377">
    <property type="component" value="Unassembled WGS sequence"/>
</dbReference>
<name>A0A0A3XYN4_BRAJP</name>
<sequence length="355" mass="38539">MIAFAEPEHLGPSATNGQIAAINLNSARRGAWARFAQDHRLPGIAEAIVDHERLVLQFLGDVDALDRLDALAFQFAREDDTSRAALVQAEVASAAHRFEDARSHLARAAQIGAPLDAVKRQALAIDQACGVELDAVLVARRGLATASGRLEDLIPLGAVLADLERFAEADSVYRQALSSYDDVSPFPLAWTCFQLGMLWGELVSIPDPGLAACWYQRAIGYLPGYVKARVHLAEIYASLGRTSDAQVLLLPALSSHDPEVRWRFADVLVAQGRLEEASRQLEAARFGFDQILGKHPLAFADHAAEFYAGAGNDLQRAFKLVRTNVANRPTRRAVRQAQAIAKMADASATSDRIPS</sequence>
<organism evidence="1 2">
    <name type="scientific">Bradyrhizobium japonicum</name>
    <dbReference type="NCBI Taxonomy" id="375"/>
    <lineage>
        <taxon>Bacteria</taxon>
        <taxon>Pseudomonadati</taxon>
        <taxon>Pseudomonadota</taxon>
        <taxon>Alphaproteobacteria</taxon>
        <taxon>Hyphomicrobiales</taxon>
        <taxon>Nitrobacteraceae</taxon>
        <taxon>Bradyrhizobium</taxon>
    </lineage>
</organism>
<dbReference type="SUPFAM" id="SSF48452">
    <property type="entry name" value="TPR-like"/>
    <property type="match status" value="1"/>
</dbReference>
<accession>A0A0A3XYN4</accession>
<dbReference type="InterPro" id="IPR011990">
    <property type="entry name" value="TPR-like_helical_dom_sf"/>
</dbReference>
<evidence type="ECO:0008006" key="3">
    <source>
        <dbReference type="Google" id="ProtNLM"/>
    </source>
</evidence>
<protein>
    <recommendedName>
        <fullName evidence="3">Tetratricopeptide repeat protein</fullName>
    </recommendedName>
</protein>
<reference evidence="1 2" key="1">
    <citation type="submission" date="2014-09" db="EMBL/GenBank/DDBJ databases">
        <title>Draft genome of Bradyrhizobium japonicum Is-34.</title>
        <authorList>
            <person name="Tsurumaru H."/>
            <person name="Yamakawa T."/>
            <person name="Hashimoto S."/>
            <person name="Okizaki K."/>
            <person name="Kanesaki Y."/>
            <person name="Yoshikawa H."/>
            <person name="Yajima S."/>
        </authorList>
    </citation>
    <scope>NUCLEOTIDE SEQUENCE [LARGE SCALE GENOMIC DNA]</scope>
    <source>
        <strain evidence="1 2">Is-34</strain>
    </source>
</reference>
<evidence type="ECO:0000313" key="2">
    <source>
        <dbReference type="Proteomes" id="UP000030377"/>
    </source>
</evidence>
<gene>
    <name evidence="1" type="ORF">MA20_11770</name>
</gene>
<proteinExistence type="predicted"/>
<dbReference type="EMBL" id="JRPN01000010">
    <property type="protein sequence ID" value="KGT79547.1"/>
    <property type="molecule type" value="Genomic_DNA"/>
</dbReference>
<dbReference type="Gene3D" id="1.25.40.10">
    <property type="entry name" value="Tetratricopeptide repeat domain"/>
    <property type="match status" value="1"/>
</dbReference>
<dbReference type="AlphaFoldDB" id="A0A0A3XYN4"/>
<comment type="caution">
    <text evidence="1">The sequence shown here is derived from an EMBL/GenBank/DDBJ whole genome shotgun (WGS) entry which is preliminary data.</text>
</comment>
<evidence type="ECO:0000313" key="1">
    <source>
        <dbReference type="EMBL" id="KGT79547.1"/>
    </source>
</evidence>